<dbReference type="PANTHER" id="PTHR10890:SF3">
    <property type="entry name" value="CYSTEINE--TRNA LIGASE, CYTOPLASMIC"/>
    <property type="match status" value="1"/>
</dbReference>
<reference evidence="15 16" key="1">
    <citation type="journal article" date="2010" name="ISME J.">
        <title>Fine-scale evolution: genomic, phenotypic and ecological differentiation in two coexisting Salinibacter ruber strains.</title>
        <authorList>
            <person name="Pena A."/>
            <person name="Teeling H."/>
            <person name="Huerta-Cepas J."/>
            <person name="Santos F."/>
            <person name="Yarza P."/>
            <person name="Brito-Echeverria J."/>
            <person name="Lucio M."/>
            <person name="Schmitt-Kopplin P."/>
            <person name="Meseguer I."/>
            <person name="Schenowitz C."/>
            <person name="Dossat C."/>
            <person name="Barbe V."/>
            <person name="Dopazo J."/>
            <person name="Rossello-Mora R."/>
            <person name="Schuler M."/>
            <person name="Glockner F.O."/>
            <person name="Amann R."/>
            <person name="Gabaldon T."/>
            <person name="Anton J."/>
        </authorList>
    </citation>
    <scope>NUCLEOTIDE SEQUENCE [LARGE SCALE GENOMIC DNA]</scope>
    <source>
        <strain evidence="15 16">M8</strain>
    </source>
</reference>
<dbReference type="GO" id="GO:0005829">
    <property type="term" value="C:cytosol"/>
    <property type="evidence" value="ECO:0007669"/>
    <property type="project" value="TreeGrafter"/>
</dbReference>
<evidence type="ECO:0000256" key="9">
    <source>
        <dbReference type="ARBA" id="ARBA00022840"/>
    </source>
</evidence>
<dbReference type="EC" id="6.1.1.16" evidence="12"/>
<feature type="short sequence motif" description="'HIGH' region" evidence="12">
    <location>
        <begin position="87"/>
        <end position="97"/>
    </location>
</feature>
<comment type="subcellular location">
    <subcellularLocation>
        <location evidence="1 12">Cytoplasm</location>
    </subcellularLocation>
</comment>
<dbReference type="KEGG" id="srm:SRM_01212"/>
<evidence type="ECO:0000256" key="7">
    <source>
        <dbReference type="ARBA" id="ARBA00022741"/>
    </source>
</evidence>
<keyword evidence="9 12" id="KW-0067">ATP-binding</keyword>
<evidence type="ECO:0000256" key="10">
    <source>
        <dbReference type="ARBA" id="ARBA00022917"/>
    </source>
</evidence>
<dbReference type="InterPro" id="IPR009080">
    <property type="entry name" value="tRNAsynth_Ia_anticodon-bd"/>
</dbReference>
<dbReference type="Proteomes" id="UP000000933">
    <property type="component" value="Chromosome"/>
</dbReference>
<name>D5H7X8_SALRM</name>
<feature type="domain" description="Cysteinyl-tRNA synthetase class Ia DALR" evidence="14">
    <location>
        <begin position="440"/>
        <end position="499"/>
    </location>
</feature>
<evidence type="ECO:0000256" key="1">
    <source>
        <dbReference type="ARBA" id="ARBA00004496"/>
    </source>
</evidence>
<sequence length="569" mass="64028">MERPCPLVPLPYVPVRLVFGPRGSHGTIHEARGTAERSAQSQPLLTPPPVHSHMPSPTFRLYNTLTHETEPVEPIEEEHLRFYSCGPTVYMYAHIGNFRSFLTADLIRRTAEAIGWDVTNVSNITDVGHLTQDDLVDPGGEDKMQRALEREGERFANIYDLARHYTEAFLEDWGALNLREPEVRPRATEHVTDQLEAVIELVEKEHAYTTDQGVYFSVESVEDYGHLSGNTEAQQLQATERDVVEDPDKRDPRDFALWKHDPQHLMHWHSPWGWGYPGWHIECSVMGMQYLGDRFDLHTGGEDLIFPHHECEIAQNQSLAGHQVVNYWVHTRFLQVEGEKMSKSKGNFYIVRDLIAPGPDDDHVPDSVREQEGVDPLALRYALMQGQYRKPFNFTLDTLHTAARHVRRYQDAAERVDAALAADADGPDELGGRLGPIYDRTLEAMCDDLNTPAATAAALDGVKAIEQTDRLNGATARSARNWLDRTNALLGVVEPEHEADQRTDAGSENGLAPTHLSDSIDTLLEDREAARADGEYARADAIRDTLEALGIEVMDTPDGTEWERQEQVG</sequence>
<feature type="short sequence motif" description="'KMSKS' region" evidence="12">
    <location>
        <begin position="340"/>
        <end position="344"/>
    </location>
</feature>
<keyword evidence="5 12" id="KW-0436">Ligase</keyword>
<dbReference type="InterPro" id="IPR014729">
    <property type="entry name" value="Rossmann-like_a/b/a_fold"/>
</dbReference>
<dbReference type="HAMAP" id="MF_00041">
    <property type="entry name" value="Cys_tRNA_synth"/>
    <property type="match status" value="1"/>
</dbReference>
<keyword evidence="11 12" id="KW-0030">Aminoacyl-tRNA synthetase</keyword>
<keyword evidence="8 12" id="KW-0862">Zinc</keyword>
<evidence type="ECO:0000256" key="6">
    <source>
        <dbReference type="ARBA" id="ARBA00022723"/>
    </source>
</evidence>
<evidence type="ECO:0000259" key="14">
    <source>
        <dbReference type="SMART" id="SM00840"/>
    </source>
</evidence>
<accession>D5H7X8</accession>
<evidence type="ECO:0000256" key="5">
    <source>
        <dbReference type="ARBA" id="ARBA00022598"/>
    </source>
</evidence>
<keyword evidence="6 12" id="KW-0479">Metal-binding</keyword>
<comment type="catalytic activity">
    <reaction evidence="12">
        <text>tRNA(Cys) + L-cysteine + ATP = L-cysteinyl-tRNA(Cys) + AMP + diphosphate</text>
        <dbReference type="Rhea" id="RHEA:17773"/>
        <dbReference type="Rhea" id="RHEA-COMP:9661"/>
        <dbReference type="Rhea" id="RHEA-COMP:9679"/>
        <dbReference type="ChEBI" id="CHEBI:30616"/>
        <dbReference type="ChEBI" id="CHEBI:33019"/>
        <dbReference type="ChEBI" id="CHEBI:35235"/>
        <dbReference type="ChEBI" id="CHEBI:78442"/>
        <dbReference type="ChEBI" id="CHEBI:78517"/>
        <dbReference type="ChEBI" id="CHEBI:456215"/>
        <dbReference type="EC" id="6.1.1.16"/>
    </reaction>
</comment>
<dbReference type="Gene3D" id="3.40.50.620">
    <property type="entry name" value="HUPs"/>
    <property type="match status" value="1"/>
</dbReference>
<dbReference type="InterPro" id="IPR024909">
    <property type="entry name" value="Cys-tRNA/MSH_ligase"/>
</dbReference>
<dbReference type="SUPFAM" id="SSF52374">
    <property type="entry name" value="Nucleotidylyl transferase"/>
    <property type="match status" value="1"/>
</dbReference>
<dbReference type="GO" id="GO:0004817">
    <property type="term" value="F:cysteine-tRNA ligase activity"/>
    <property type="evidence" value="ECO:0007669"/>
    <property type="project" value="UniProtKB-UniRule"/>
</dbReference>
<dbReference type="GO" id="GO:0005524">
    <property type="term" value="F:ATP binding"/>
    <property type="evidence" value="ECO:0007669"/>
    <property type="project" value="UniProtKB-UniRule"/>
</dbReference>
<dbReference type="NCBIfam" id="TIGR00435">
    <property type="entry name" value="cysS"/>
    <property type="match status" value="1"/>
</dbReference>
<dbReference type="Gene3D" id="1.20.120.1910">
    <property type="entry name" value="Cysteine-tRNA ligase, C-terminal anti-codon recognition domain"/>
    <property type="match status" value="1"/>
</dbReference>
<feature type="compositionally biased region" description="Basic and acidic residues" evidence="13">
    <location>
        <begin position="496"/>
        <end position="505"/>
    </location>
</feature>
<dbReference type="SMART" id="SM00840">
    <property type="entry name" value="DALR_2"/>
    <property type="match status" value="1"/>
</dbReference>
<dbReference type="PANTHER" id="PTHR10890">
    <property type="entry name" value="CYSTEINYL-TRNA SYNTHETASE"/>
    <property type="match status" value="1"/>
</dbReference>
<dbReference type="InterPro" id="IPR015273">
    <property type="entry name" value="Cys-tRNA-synt_Ia_DALR"/>
</dbReference>
<feature type="binding site" evidence="12">
    <location>
        <position position="343"/>
    </location>
    <ligand>
        <name>ATP</name>
        <dbReference type="ChEBI" id="CHEBI:30616"/>
    </ligand>
</feature>
<evidence type="ECO:0000313" key="16">
    <source>
        <dbReference type="Proteomes" id="UP000000933"/>
    </source>
</evidence>
<feature type="binding site" evidence="12">
    <location>
        <position position="308"/>
    </location>
    <ligand>
        <name>Zn(2+)</name>
        <dbReference type="ChEBI" id="CHEBI:29105"/>
    </ligand>
</feature>
<feature type="binding site" evidence="12">
    <location>
        <position position="312"/>
    </location>
    <ligand>
        <name>Zn(2+)</name>
        <dbReference type="ChEBI" id="CHEBI:29105"/>
    </ligand>
</feature>
<protein>
    <recommendedName>
        <fullName evidence="12">Cysteine--tRNA ligase</fullName>
        <ecNumber evidence="12">6.1.1.16</ecNumber>
    </recommendedName>
    <alternativeName>
        <fullName evidence="12">Cysteinyl-tRNA synthetase</fullName>
        <shortName evidence="12">CysRS</shortName>
    </alternativeName>
</protein>
<dbReference type="EMBL" id="FP565814">
    <property type="protein sequence ID" value="CBH24133.1"/>
    <property type="molecule type" value="Genomic_DNA"/>
</dbReference>
<keyword evidence="4 12" id="KW-0963">Cytoplasm</keyword>
<dbReference type="Pfam" id="PF23493">
    <property type="entry name" value="CysS_C"/>
    <property type="match status" value="1"/>
</dbReference>
<evidence type="ECO:0000313" key="15">
    <source>
        <dbReference type="EMBL" id="CBH24133.1"/>
    </source>
</evidence>
<feature type="region of interest" description="Disordered" evidence="13">
    <location>
        <begin position="496"/>
        <end position="515"/>
    </location>
</feature>
<evidence type="ECO:0000256" key="8">
    <source>
        <dbReference type="ARBA" id="ARBA00022833"/>
    </source>
</evidence>
<keyword evidence="7 12" id="KW-0547">Nucleotide-binding</keyword>
<comment type="similarity">
    <text evidence="2 12">Belongs to the class-I aminoacyl-tRNA synthetase family.</text>
</comment>
<dbReference type="CDD" id="cd00672">
    <property type="entry name" value="CysRS_core"/>
    <property type="match status" value="1"/>
</dbReference>
<dbReference type="AlphaFoldDB" id="D5H7X8"/>
<evidence type="ECO:0000256" key="4">
    <source>
        <dbReference type="ARBA" id="ARBA00022490"/>
    </source>
</evidence>
<dbReference type="PRINTS" id="PR00983">
    <property type="entry name" value="TRNASYNTHCYS"/>
</dbReference>
<comment type="subunit">
    <text evidence="3 12">Monomer.</text>
</comment>
<evidence type="ECO:0000256" key="11">
    <source>
        <dbReference type="ARBA" id="ARBA00023146"/>
    </source>
</evidence>
<dbReference type="Pfam" id="PF01406">
    <property type="entry name" value="tRNA-synt_1e"/>
    <property type="match status" value="1"/>
</dbReference>
<comment type="cofactor">
    <cofactor evidence="12">
        <name>Zn(2+)</name>
        <dbReference type="ChEBI" id="CHEBI:29105"/>
    </cofactor>
    <text evidence="12">Binds 1 zinc ion per subunit.</text>
</comment>
<dbReference type="InterPro" id="IPR015803">
    <property type="entry name" value="Cys-tRNA-ligase"/>
</dbReference>
<dbReference type="InterPro" id="IPR056411">
    <property type="entry name" value="CysS_C"/>
</dbReference>
<evidence type="ECO:0000256" key="3">
    <source>
        <dbReference type="ARBA" id="ARBA00011245"/>
    </source>
</evidence>
<reference evidence="16" key="2">
    <citation type="submission" date="2010-04" db="EMBL/GenBank/DDBJ databases">
        <title>Genome sequence of Salinibacter ruber M8.</title>
        <authorList>
            <consortium name="Genoscope"/>
        </authorList>
    </citation>
    <scope>NUCLEOTIDE SEQUENCE [LARGE SCALE GENOMIC DNA]</scope>
    <source>
        <strain evidence="16">M8</strain>
    </source>
</reference>
<evidence type="ECO:0000256" key="2">
    <source>
        <dbReference type="ARBA" id="ARBA00005594"/>
    </source>
</evidence>
<evidence type="ECO:0000256" key="12">
    <source>
        <dbReference type="HAMAP-Rule" id="MF_00041"/>
    </source>
</evidence>
<proteinExistence type="inferred from homology"/>
<dbReference type="SUPFAM" id="SSF47323">
    <property type="entry name" value="Anticodon-binding domain of a subclass of class I aminoacyl-tRNA synthetases"/>
    <property type="match status" value="1"/>
</dbReference>
<dbReference type="GO" id="GO:0008270">
    <property type="term" value="F:zinc ion binding"/>
    <property type="evidence" value="ECO:0007669"/>
    <property type="project" value="UniProtKB-UniRule"/>
</dbReference>
<dbReference type="HOGENOM" id="CLU_013528_0_1_10"/>
<dbReference type="Pfam" id="PF09190">
    <property type="entry name" value="DALR_2"/>
    <property type="match status" value="1"/>
</dbReference>
<dbReference type="InterPro" id="IPR032678">
    <property type="entry name" value="tRNA-synt_1_cat_dom"/>
</dbReference>
<feature type="binding site" evidence="12">
    <location>
        <position position="283"/>
    </location>
    <ligand>
        <name>Zn(2+)</name>
        <dbReference type="ChEBI" id="CHEBI:29105"/>
    </ligand>
</feature>
<dbReference type="PATRIC" id="fig|761659.10.peg.1339"/>
<evidence type="ECO:0000256" key="13">
    <source>
        <dbReference type="SAM" id="MobiDB-lite"/>
    </source>
</evidence>
<keyword evidence="10 12" id="KW-0648">Protein biosynthesis</keyword>
<feature type="region of interest" description="Disordered" evidence="13">
    <location>
        <begin position="26"/>
        <end position="56"/>
    </location>
</feature>
<dbReference type="GO" id="GO:0006423">
    <property type="term" value="P:cysteinyl-tRNA aminoacylation"/>
    <property type="evidence" value="ECO:0007669"/>
    <property type="project" value="UniProtKB-UniRule"/>
</dbReference>
<gene>
    <name evidence="12 15" type="primary">cysS</name>
    <name evidence="15" type="ordered locus">SRM_01212</name>
</gene>
<organism evidence="15 16">
    <name type="scientific">Salinibacter ruber (strain M8)</name>
    <dbReference type="NCBI Taxonomy" id="761659"/>
    <lineage>
        <taxon>Bacteria</taxon>
        <taxon>Pseudomonadati</taxon>
        <taxon>Rhodothermota</taxon>
        <taxon>Rhodothermia</taxon>
        <taxon>Rhodothermales</taxon>
        <taxon>Salinibacteraceae</taxon>
        <taxon>Salinibacter</taxon>
    </lineage>
</organism>
<feature type="binding site" evidence="12">
    <location>
        <position position="85"/>
    </location>
    <ligand>
        <name>Zn(2+)</name>
        <dbReference type="ChEBI" id="CHEBI:29105"/>
    </ligand>
</feature>